<dbReference type="InterPro" id="IPR009057">
    <property type="entry name" value="Homeodomain-like_sf"/>
</dbReference>
<dbReference type="SMART" id="SM00342">
    <property type="entry name" value="HTH_ARAC"/>
    <property type="match status" value="1"/>
</dbReference>
<reference evidence="5 6" key="1">
    <citation type="submission" date="2018-08" db="EMBL/GenBank/DDBJ databases">
        <title>Chitinophaga sp. K20C18050901, a novel bacterium isolated from forest soil.</title>
        <authorList>
            <person name="Wang C."/>
        </authorList>
    </citation>
    <scope>NUCLEOTIDE SEQUENCE [LARGE SCALE GENOMIC DNA]</scope>
    <source>
        <strain evidence="5 6">K20C18050901</strain>
    </source>
</reference>
<dbReference type="AlphaFoldDB" id="A0A3E1NUL5"/>
<evidence type="ECO:0000313" key="5">
    <source>
        <dbReference type="EMBL" id="RFM31635.1"/>
    </source>
</evidence>
<proteinExistence type="predicted"/>
<gene>
    <name evidence="5" type="ORF">DXN04_28390</name>
</gene>
<dbReference type="InterPro" id="IPR018060">
    <property type="entry name" value="HTH_AraC"/>
</dbReference>
<name>A0A3E1NUL5_9BACT</name>
<dbReference type="Gene3D" id="1.10.10.60">
    <property type="entry name" value="Homeodomain-like"/>
    <property type="match status" value="2"/>
</dbReference>
<sequence length="124" mass="14598">MNIPEKYESRQAEITGLFLEILNRYMDDFIAGRMEEMVSLKQIAAELFLHPIHVTNVIKLHTGYHPCHYYEIRILEEARKLLADPELTITEVAHKLTYDKSQFTKFFRKYQGMTPSAYRSTLAK</sequence>
<accession>A0A3E1NUL5</accession>
<dbReference type="PANTHER" id="PTHR43280">
    <property type="entry name" value="ARAC-FAMILY TRANSCRIPTIONAL REGULATOR"/>
    <property type="match status" value="1"/>
</dbReference>
<comment type="caution">
    <text evidence="5">The sequence shown here is derived from an EMBL/GenBank/DDBJ whole genome shotgun (WGS) entry which is preliminary data.</text>
</comment>
<dbReference type="RefSeq" id="WP_116856790.1">
    <property type="nucleotide sequence ID" value="NZ_QTJV01000013.1"/>
</dbReference>
<organism evidence="5 6">
    <name type="scientific">Chitinophaga silvisoli</name>
    <dbReference type="NCBI Taxonomy" id="2291814"/>
    <lineage>
        <taxon>Bacteria</taxon>
        <taxon>Pseudomonadati</taxon>
        <taxon>Bacteroidota</taxon>
        <taxon>Chitinophagia</taxon>
        <taxon>Chitinophagales</taxon>
        <taxon>Chitinophagaceae</taxon>
        <taxon>Chitinophaga</taxon>
    </lineage>
</organism>
<dbReference type="Proteomes" id="UP000261174">
    <property type="component" value="Unassembled WGS sequence"/>
</dbReference>
<keyword evidence="6" id="KW-1185">Reference proteome</keyword>
<keyword evidence="3" id="KW-0804">Transcription</keyword>
<evidence type="ECO:0000256" key="3">
    <source>
        <dbReference type="ARBA" id="ARBA00023163"/>
    </source>
</evidence>
<keyword evidence="2" id="KW-0238">DNA-binding</keyword>
<dbReference type="EMBL" id="QTJV01000013">
    <property type="protein sequence ID" value="RFM31635.1"/>
    <property type="molecule type" value="Genomic_DNA"/>
</dbReference>
<dbReference type="Pfam" id="PF12833">
    <property type="entry name" value="HTH_18"/>
    <property type="match status" value="1"/>
</dbReference>
<evidence type="ECO:0000256" key="2">
    <source>
        <dbReference type="ARBA" id="ARBA00023125"/>
    </source>
</evidence>
<dbReference type="PROSITE" id="PS01124">
    <property type="entry name" value="HTH_ARAC_FAMILY_2"/>
    <property type="match status" value="1"/>
</dbReference>
<evidence type="ECO:0000256" key="1">
    <source>
        <dbReference type="ARBA" id="ARBA00023015"/>
    </source>
</evidence>
<dbReference type="GO" id="GO:0003700">
    <property type="term" value="F:DNA-binding transcription factor activity"/>
    <property type="evidence" value="ECO:0007669"/>
    <property type="project" value="InterPro"/>
</dbReference>
<protein>
    <submittedName>
        <fullName evidence="5">AraC family transcriptional regulator</fullName>
    </submittedName>
</protein>
<evidence type="ECO:0000259" key="4">
    <source>
        <dbReference type="PROSITE" id="PS01124"/>
    </source>
</evidence>
<feature type="domain" description="HTH araC/xylS-type" evidence="4">
    <location>
        <begin position="24"/>
        <end position="121"/>
    </location>
</feature>
<dbReference type="OrthoDB" id="956952at2"/>
<dbReference type="GO" id="GO:0043565">
    <property type="term" value="F:sequence-specific DNA binding"/>
    <property type="evidence" value="ECO:0007669"/>
    <property type="project" value="InterPro"/>
</dbReference>
<evidence type="ECO:0000313" key="6">
    <source>
        <dbReference type="Proteomes" id="UP000261174"/>
    </source>
</evidence>
<dbReference type="SUPFAM" id="SSF46689">
    <property type="entry name" value="Homeodomain-like"/>
    <property type="match status" value="1"/>
</dbReference>
<dbReference type="PANTHER" id="PTHR43280:SF2">
    <property type="entry name" value="HTH-TYPE TRANSCRIPTIONAL REGULATOR EXSA"/>
    <property type="match status" value="1"/>
</dbReference>
<keyword evidence="1" id="KW-0805">Transcription regulation</keyword>